<feature type="compositionally biased region" description="Basic and acidic residues" evidence="1">
    <location>
        <begin position="37"/>
        <end position="49"/>
    </location>
</feature>
<feature type="region of interest" description="Disordered" evidence="1">
    <location>
        <begin position="1"/>
        <end position="415"/>
    </location>
</feature>
<proteinExistence type="predicted"/>
<gene>
    <name evidence="2" type="ORF">PRZ48_005824</name>
</gene>
<name>A0ABR0ELD4_ZASCE</name>
<comment type="caution">
    <text evidence="2">The sequence shown here is derived from an EMBL/GenBank/DDBJ whole genome shotgun (WGS) entry which is preliminary data.</text>
</comment>
<evidence type="ECO:0000256" key="1">
    <source>
        <dbReference type="SAM" id="MobiDB-lite"/>
    </source>
</evidence>
<reference evidence="2 3" key="1">
    <citation type="journal article" date="2023" name="G3 (Bethesda)">
        <title>A chromosome-level genome assembly of Zasmidium syzygii isolated from banana leaves.</title>
        <authorList>
            <person name="van Westerhoven A.C."/>
            <person name="Mehrabi R."/>
            <person name="Talebi R."/>
            <person name="Steentjes M.B.F."/>
            <person name="Corcolon B."/>
            <person name="Chong P.A."/>
            <person name="Kema G.H.J."/>
            <person name="Seidl M.F."/>
        </authorList>
    </citation>
    <scope>NUCLEOTIDE SEQUENCE [LARGE SCALE GENOMIC DNA]</scope>
    <source>
        <strain evidence="2 3">P124</strain>
    </source>
</reference>
<keyword evidence="3" id="KW-1185">Reference proteome</keyword>
<dbReference type="Proteomes" id="UP001305779">
    <property type="component" value="Unassembled WGS sequence"/>
</dbReference>
<evidence type="ECO:0000313" key="3">
    <source>
        <dbReference type="Proteomes" id="UP001305779"/>
    </source>
</evidence>
<feature type="compositionally biased region" description="Basic and acidic residues" evidence="1">
    <location>
        <begin position="157"/>
        <end position="176"/>
    </location>
</feature>
<organism evidence="2 3">
    <name type="scientific">Zasmidium cellare</name>
    <name type="common">Wine cellar mold</name>
    <name type="synonym">Racodium cellare</name>
    <dbReference type="NCBI Taxonomy" id="395010"/>
    <lineage>
        <taxon>Eukaryota</taxon>
        <taxon>Fungi</taxon>
        <taxon>Dikarya</taxon>
        <taxon>Ascomycota</taxon>
        <taxon>Pezizomycotina</taxon>
        <taxon>Dothideomycetes</taxon>
        <taxon>Dothideomycetidae</taxon>
        <taxon>Mycosphaerellales</taxon>
        <taxon>Mycosphaerellaceae</taxon>
        <taxon>Zasmidium</taxon>
    </lineage>
</organism>
<accession>A0ABR0ELD4</accession>
<protein>
    <submittedName>
        <fullName evidence="2">Uncharacterized protein</fullName>
    </submittedName>
</protein>
<feature type="compositionally biased region" description="Basic residues" evidence="1">
    <location>
        <begin position="1"/>
        <end position="14"/>
    </location>
</feature>
<sequence>MSSRLRRMMGKRSLKNTPTDPADMESSSEELMMAPAKKREPIAKDDLRDVPPPSPAKIKAVEQSARKVSPSKTLLDRYKSRSATSSLTASPPAIKIPAAAPREEDTGSPSPKGTSFKPDFNHQPDPLANAASSANGGRKLKRKGKVAGDAEPPTPLDQHKRLHEGLEMDQIRKEENISPATVEEPESKSRRSTRSTARRQERADSKQESNVGNKGCSSPSLSPVEVPPGLTIRKTAPSRSPSPCSPKSKPADLKQEPVSPKPDLGDLTLPVRPKTPQPPESPVRPSTPPSSSTAPEIPPKSPKRNTPPKFQKAAEDTEGNKSLNSIVDAKDFKDVKETKDTKASKDTKENKASKAAKDTNPHTSTLSTPSPPIVAPLSPTTPKDSPVAVRPPLYDATKTPGKQWESEYGSNSRPTSPWMHSKRWTCCVCQGQTIVEQVVCSRLSCVHDRCPMKCRVESVDRVKGPFQR</sequence>
<feature type="compositionally biased region" description="Pro residues" evidence="1">
    <location>
        <begin position="273"/>
        <end position="288"/>
    </location>
</feature>
<feature type="compositionally biased region" description="Low complexity" evidence="1">
    <location>
        <begin position="81"/>
        <end position="100"/>
    </location>
</feature>
<feature type="compositionally biased region" description="Low complexity" evidence="1">
    <location>
        <begin position="217"/>
        <end position="228"/>
    </location>
</feature>
<feature type="compositionally biased region" description="Basic and acidic residues" evidence="1">
    <location>
        <begin position="328"/>
        <end position="360"/>
    </location>
</feature>
<feature type="compositionally biased region" description="Low complexity" evidence="1">
    <location>
        <begin position="237"/>
        <end position="248"/>
    </location>
</feature>
<feature type="compositionally biased region" description="Basic and acidic residues" evidence="1">
    <location>
        <begin position="198"/>
        <end position="207"/>
    </location>
</feature>
<dbReference type="EMBL" id="JAXOVC010000004">
    <property type="protein sequence ID" value="KAK4502399.1"/>
    <property type="molecule type" value="Genomic_DNA"/>
</dbReference>
<evidence type="ECO:0000313" key="2">
    <source>
        <dbReference type="EMBL" id="KAK4502399.1"/>
    </source>
</evidence>